<dbReference type="PANTHER" id="PTHR33119">
    <property type="entry name" value="IFI3P"/>
    <property type="match status" value="1"/>
</dbReference>
<dbReference type="Proteomes" id="UP000054477">
    <property type="component" value="Unassembled WGS sequence"/>
</dbReference>
<feature type="compositionally biased region" description="Polar residues" evidence="1">
    <location>
        <begin position="83"/>
        <end position="105"/>
    </location>
</feature>
<dbReference type="Pfam" id="PF14033">
    <property type="entry name" value="DUF4246"/>
    <property type="match status" value="1"/>
</dbReference>
<sequence length="406" mass="44466">MAERPARQRNPTIKLTDKNQSLPPILSSHRENLASLALRHQEEELVSASTTPSINADAIDADTPTNPASKRASPNESDPGESSLPSAASKKTGNQGSNNAASNLPSEEAASKLNGSKANRKRARKNIVESESDSPSSSSKDEGAKDGKKKAAKRARKGSDASSTDENGMLNDVVVLELSDDDGEDTPKNGIKIPKNKNPTADIKEFWEPAPRPKEGPQLLEGEDNYSESYWNRRSQWIKDTRKVVLPEPGGFRPLEEPPLFDLRKDFAANGLQAIVKLANIQLTPEKPEYEGGTWHVEGQLNEHICATALYYYPPSNITPSSLALRQQTGDFTRSTIMYEQWHYDWLPAVFGCTQGGPTVQYVGGVDTREGRLLTFPNIVQTCGSDKAGPQENSGTVFGRPEYQDY</sequence>
<dbReference type="InterPro" id="IPR049192">
    <property type="entry name" value="DUF4246_C"/>
</dbReference>
<evidence type="ECO:0000259" key="2">
    <source>
        <dbReference type="Pfam" id="PF14033"/>
    </source>
</evidence>
<feature type="domain" description="DUF4246" evidence="2">
    <location>
        <begin position="202"/>
        <end position="382"/>
    </location>
</feature>
<feature type="region of interest" description="Disordered" evidence="1">
    <location>
        <begin position="384"/>
        <end position="406"/>
    </location>
</feature>
<dbReference type="HOGENOM" id="CLU_678052_0_0_1"/>
<accession>A0A0C9X838</accession>
<feature type="compositionally biased region" description="Polar residues" evidence="1">
    <location>
        <begin position="63"/>
        <end position="76"/>
    </location>
</feature>
<evidence type="ECO:0000313" key="4">
    <source>
        <dbReference type="Proteomes" id="UP000054477"/>
    </source>
</evidence>
<feature type="compositionally biased region" description="Polar residues" evidence="1">
    <location>
        <begin position="9"/>
        <end position="22"/>
    </location>
</feature>
<evidence type="ECO:0000313" key="3">
    <source>
        <dbReference type="EMBL" id="KIJ93796.1"/>
    </source>
</evidence>
<dbReference type="PANTHER" id="PTHR33119:SF1">
    <property type="entry name" value="FE2OG DIOXYGENASE DOMAIN-CONTAINING PROTEIN"/>
    <property type="match status" value="1"/>
</dbReference>
<evidence type="ECO:0000256" key="1">
    <source>
        <dbReference type="SAM" id="MobiDB-lite"/>
    </source>
</evidence>
<dbReference type="AlphaFoldDB" id="A0A0C9X838"/>
<proteinExistence type="predicted"/>
<feature type="compositionally biased region" description="Basic residues" evidence="1">
    <location>
        <begin position="147"/>
        <end position="156"/>
    </location>
</feature>
<organism evidence="3 4">
    <name type="scientific">Laccaria amethystina LaAM-08-1</name>
    <dbReference type="NCBI Taxonomy" id="1095629"/>
    <lineage>
        <taxon>Eukaryota</taxon>
        <taxon>Fungi</taxon>
        <taxon>Dikarya</taxon>
        <taxon>Basidiomycota</taxon>
        <taxon>Agaricomycotina</taxon>
        <taxon>Agaricomycetes</taxon>
        <taxon>Agaricomycetidae</taxon>
        <taxon>Agaricales</taxon>
        <taxon>Agaricineae</taxon>
        <taxon>Hydnangiaceae</taxon>
        <taxon>Laccaria</taxon>
    </lineage>
</organism>
<reference evidence="4" key="2">
    <citation type="submission" date="2015-01" db="EMBL/GenBank/DDBJ databases">
        <title>Evolutionary Origins and Diversification of the Mycorrhizal Mutualists.</title>
        <authorList>
            <consortium name="DOE Joint Genome Institute"/>
            <consortium name="Mycorrhizal Genomics Consortium"/>
            <person name="Kohler A."/>
            <person name="Kuo A."/>
            <person name="Nagy L.G."/>
            <person name="Floudas D."/>
            <person name="Copeland A."/>
            <person name="Barry K.W."/>
            <person name="Cichocki N."/>
            <person name="Veneault-Fourrey C."/>
            <person name="LaButti K."/>
            <person name="Lindquist E.A."/>
            <person name="Lipzen A."/>
            <person name="Lundell T."/>
            <person name="Morin E."/>
            <person name="Murat C."/>
            <person name="Riley R."/>
            <person name="Ohm R."/>
            <person name="Sun H."/>
            <person name="Tunlid A."/>
            <person name="Henrissat B."/>
            <person name="Grigoriev I.V."/>
            <person name="Hibbett D.S."/>
            <person name="Martin F."/>
        </authorList>
    </citation>
    <scope>NUCLEOTIDE SEQUENCE [LARGE SCALE GENOMIC DNA]</scope>
    <source>
        <strain evidence="4">LaAM-08-1</strain>
    </source>
</reference>
<feature type="compositionally biased region" description="Low complexity" evidence="1">
    <location>
        <begin position="188"/>
        <end position="197"/>
    </location>
</feature>
<feature type="region of interest" description="Disordered" evidence="1">
    <location>
        <begin position="43"/>
        <end position="197"/>
    </location>
</feature>
<dbReference type="OrthoDB" id="415532at2759"/>
<gene>
    <name evidence="3" type="ORF">K443DRAFT_12588</name>
</gene>
<protein>
    <recommendedName>
        <fullName evidence="2">DUF4246 domain-containing protein</fullName>
    </recommendedName>
</protein>
<dbReference type="EMBL" id="KN838823">
    <property type="protein sequence ID" value="KIJ93796.1"/>
    <property type="molecule type" value="Genomic_DNA"/>
</dbReference>
<keyword evidence="4" id="KW-1185">Reference proteome</keyword>
<name>A0A0C9X838_9AGAR</name>
<feature type="region of interest" description="Disordered" evidence="1">
    <location>
        <begin position="1"/>
        <end position="25"/>
    </location>
</feature>
<dbReference type="STRING" id="1095629.A0A0C9X838"/>
<dbReference type="InterPro" id="IPR025340">
    <property type="entry name" value="DUF4246"/>
</dbReference>
<reference evidence="3 4" key="1">
    <citation type="submission" date="2014-04" db="EMBL/GenBank/DDBJ databases">
        <authorList>
            <consortium name="DOE Joint Genome Institute"/>
            <person name="Kuo A."/>
            <person name="Kohler A."/>
            <person name="Nagy L.G."/>
            <person name="Floudas D."/>
            <person name="Copeland A."/>
            <person name="Barry K.W."/>
            <person name="Cichocki N."/>
            <person name="Veneault-Fourrey C."/>
            <person name="LaButti K."/>
            <person name="Lindquist E.A."/>
            <person name="Lipzen A."/>
            <person name="Lundell T."/>
            <person name="Morin E."/>
            <person name="Murat C."/>
            <person name="Sun H."/>
            <person name="Tunlid A."/>
            <person name="Henrissat B."/>
            <person name="Grigoriev I.V."/>
            <person name="Hibbett D.S."/>
            <person name="Martin F."/>
            <person name="Nordberg H.P."/>
            <person name="Cantor M.N."/>
            <person name="Hua S.X."/>
        </authorList>
    </citation>
    <scope>NUCLEOTIDE SEQUENCE [LARGE SCALE GENOMIC DNA]</scope>
    <source>
        <strain evidence="3 4">LaAM-08-1</strain>
    </source>
</reference>